<feature type="compositionally biased region" description="Basic and acidic residues" evidence="13">
    <location>
        <begin position="166"/>
        <end position="196"/>
    </location>
</feature>
<dbReference type="GO" id="GO:0005737">
    <property type="term" value="C:cytoplasm"/>
    <property type="evidence" value="ECO:0007669"/>
    <property type="project" value="UniProtKB-SubCell"/>
</dbReference>
<keyword evidence="16" id="KW-1185">Reference proteome</keyword>
<dbReference type="InterPro" id="IPR018545">
    <property type="entry name" value="Btz_dom"/>
</dbReference>
<evidence type="ECO:0000256" key="7">
    <source>
        <dbReference type="ARBA" id="ARBA00022816"/>
    </source>
</evidence>
<feature type="domain" description="Btz" evidence="14">
    <location>
        <begin position="95"/>
        <end position="206"/>
    </location>
</feature>
<dbReference type="PANTHER" id="PTHR46837:SF5">
    <property type="entry name" value="PROTEIN MLN51 HOMOLOG"/>
    <property type="match status" value="1"/>
</dbReference>
<comment type="similarity">
    <text evidence="3">Belongs to the CASC3 family.</text>
</comment>
<dbReference type="InterPro" id="IPR044796">
    <property type="entry name" value="MLN51_plant"/>
</dbReference>
<feature type="compositionally biased region" description="Low complexity" evidence="13">
    <location>
        <begin position="469"/>
        <end position="481"/>
    </location>
</feature>
<gene>
    <name evidence="15" type="ORF">D0Y65_032799</name>
</gene>
<evidence type="ECO:0000256" key="4">
    <source>
        <dbReference type="ARBA" id="ARBA00022448"/>
    </source>
</evidence>
<organism evidence="15 16">
    <name type="scientific">Glycine soja</name>
    <name type="common">Wild soybean</name>
    <dbReference type="NCBI Taxonomy" id="3848"/>
    <lineage>
        <taxon>Eukaryota</taxon>
        <taxon>Viridiplantae</taxon>
        <taxon>Streptophyta</taxon>
        <taxon>Embryophyta</taxon>
        <taxon>Tracheophyta</taxon>
        <taxon>Spermatophyta</taxon>
        <taxon>Magnoliopsida</taxon>
        <taxon>eudicotyledons</taxon>
        <taxon>Gunneridae</taxon>
        <taxon>Pentapetalae</taxon>
        <taxon>rosids</taxon>
        <taxon>fabids</taxon>
        <taxon>Fabales</taxon>
        <taxon>Fabaceae</taxon>
        <taxon>Papilionoideae</taxon>
        <taxon>50 kb inversion clade</taxon>
        <taxon>NPAAA clade</taxon>
        <taxon>indigoferoid/millettioid clade</taxon>
        <taxon>Phaseoleae</taxon>
        <taxon>Glycine</taxon>
        <taxon>Glycine subgen. Soja</taxon>
    </lineage>
</organism>
<evidence type="ECO:0000256" key="6">
    <source>
        <dbReference type="ARBA" id="ARBA00022664"/>
    </source>
</evidence>
<keyword evidence="7" id="KW-0509">mRNA transport</keyword>
<feature type="compositionally biased region" description="Basic and acidic residues" evidence="13">
    <location>
        <begin position="107"/>
        <end position="118"/>
    </location>
</feature>
<feature type="region of interest" description="Disordered" evidence="13">
    <location>
        <begin position="314"/>
        <end position="333"/>
    </location>
</feature>
<dbReference type="GO" id="GO:0006397">
    <property type="term" value="P:mRNA processing"/>
    <property type="evidence" value="ECO:0007669"/>
    <property type="project" value="UniProtKB-KW"/>
</dbReference>
<keyword evidence="10" id="KW-0866">Nonsense-mediated mRNA decay</keyword>
<dbReference type="GO" id="GO:0035145">
    <property type="term" value="C:exon-exon junction complex"/>
    <property type="evidence" value="ECO:0007669"/>
    <property type="project" value="InterPro"/>
</dbReference>
<dbReference type="GO" id="GO:0051028">
    <property type="term" value="P:mRNA transport"/>
    <property type="evidence" value="ECO:0007669"/>
    <property type="project" value="UniProtKB-KW"/>
</dbReference>
<keyword evidence="5" id="KW-0963">Cytoplasm</keyword>
<feature type="compositionally biased region" description="Basic and acidic residues" evidence="13">
    <location>
        <begin position="87"/>
        <end position="99"/>
    </location>
</feature>
<keyword evidence="8" id="KW-0810">Translation regulation</keyword>
<evidence type="ECO:0000256" key="8">
    <source>
        <dbReference type="ARBA" id="ARBA00022845"/>
    </source>
</evidence>
<feature type="compositionally biased region" description="Polar residues" evidence="13">
    <location>
        <begin position="249"/>
        <end position="266"/>
    </location>
</feature>
<keyword evidence="9" id="KW-0694">RNA-binding</keyword>
<keyword evidence="11" id="KW-0508">mRNA splicing</keyword>
<dbReference type="GO" id="GO:0003729">
    <property type="term" value="F:mRNA binding"/>
    <property type="evidence" value="ECO:0007669"/>
    <property type="project" value="InterPro"/>
</dbReference>
<dbReference type="Pfam" id="PF09405">
    <property type="entry name" value="Btz"/>
    <property type="match status" value="1"/>
</dbReference>
<feature type="compositionally biased region" description="Basic residues" evidence="13">
    <location>
        <begin position="156"/>
        <end position="165"/>
    </location>
</feature>
<feature type="region of interest" description="Disordered" evidence="13">
    <location>
        <begin position="155"/>
        <end position="293"/>
    </location>
</feature>
<protein>
    <submittedName>
        <fullName evidence="15">Protein MLN51-like isoform B</fullName>
    </submittedName>
</protein>
<comment type="caution">
    <text evidence="15">The sequence shown here is derived from an EMBL/GenBank/DDBJ whole genome shotgun (WGS) entry which is preliminary data.</text>
</comment>
<evidence type="ECO:0000256" key="3">
    <source>
        <dbReference type="ARBA" id="ARBA00009548"/>
    </source>
</evidence>
<evidence type="ECO:0000256" key="2">
    <source>
        <dbReference type="ARBA" id="ARBA00004496"/>
    </source>
</evidence>
<feature type="compositionally biased region" description="Basic and acidic residues" evidence="13">
    <location>
        <begin position="40"/>
        <end position="57"/>
    </location>
</feature>
<dbReference type="Proteomes" id="UP000289340">
    <property type="component" value="Chromosome 11"/>
</dbReference>
<feature type="region of interest" description="Disordered" evidence="13">
    <location>
        <begin position="1"/>
        <end position="136"/>
    </location>
</feature>
<evidence type="ECO:0000256" key="10">
    <source>
        <dbReference type="ARBA" id="ARBA00023161"/>
    </source>
</evidence>
<evidence type="ECO:0000313" key="16">
    <source>
        <dbReference type="Proteomes" id="UP000289340"/>
    </source>
</evidence>
<keyword evidence="6" id="KW-0507">mRNA processing</keyword>
<evidence type="ECO:0000256" key="9">
    <source>
        <dbReference type="ARBA" id="ARBA00022884"/>
    </source>
</evidence>
<dbReference type="GO" id="GO:0006417">
    <property type="term" value="P:regulation of translation"/>
    <property type="evidence" value="ECO:0007669"/>
    <property type="project" value="UniProtKB-KW"/>
</dbReference>
<dbReference type="GO" id="GO:0008380">
    <property type="term" value="P:RNA splicing"/>
    <property type="evidence" value="ECO:0007669"/>
    <property type="project" value="UniProtKB-KW"/>
</dbReference>
<keyword evidence="12" id="KW-0539">Nucleus</keyword>
<dbReference type="PANTHER" id="PTHR46837">
    <property type="entry name" value="PROTEIN MLN51 HOMOLOG"/>
    <property type="match status" value="1"/>
</dbReference>
<evidence type="ECO:0000259" key="14">
    <source>
        <dbReference type="SMART" id="SM01044"/>
    </source>
</evidence>
<evidence type="ECO:0000313" key="15">
    <source>
        <dbReference type="EMBL" id="RZB84669.1"/>
    </source>
</evidence>
<comment type="subcellular location">
    <subcellularLocation>
        <location evidence="2">Cytoplasm</location>
    </subcellularLocation>
    <subcellularLocation>
        <location evidence="1">Nucleus</location>
    </subcellularLocation>
</comment>
<dbReference type="AlphaFoldDB" id="A0A445IF42"/>
<reference evidence="15 16" key="1">
    <citation type="submission" date="2018-09" db="EMBL/GenBank/DDBJ databases">
        <title>A high-quality reference genome of wild soybean provides a powerful tool to mine soybean genomes.</title>
        <authorList>
            <person name="Xie M."/>
            <person name="Chung C.Y.L."/>
            <person name="Li M.-W."/>
            <person name="Wong F.-L."/>
            <person name="Chan T.-F."/>
            <person name="Lam H.-M."/>
        </authorList>
    </citation>
    <scope>NUCLEOTIDE SEQUENCE [LARGE SCALE GENOMIC DNA]</scope>
    <source>
        <strain evidence="16">cv. W05</strain>
        <tissue evidence="15">Hypocotyl of etiolated seedlings</tissue>
    </source>
</reference>
<evidence type="ECO:0000256" key="13">
    <source>
        <dbReference type="SAM" id="MobiDB-lite"/>
    </source>
</evidence>
<dbReference type="SMART" id="SM01044">
    <property type="entry name" value="Btz"/>
    <property type="match status" value="1"/>
</dbReference>
<feature type="compositionally biased region" description="Acidic residues" evidence="13">
    <location>
        <begin position="66"/>
        <end position="86"/>
    </location>
</feature>
<evidence type="ECO:0000256" key="5">
    <source>
        <dbReference type="ARBA" id="ARBA00022490"/>
    </source>
</evidence>
<evidence type="ECO:0000256" key="11">
    <source>
        <dbReference type="ARBA" id="ARBA00023187"/>
    </source>
</evidence>
<dbReference type="EMBL" id="QZWG01000011">
    <property type="protein sequence ID" value="RZB84669.1"/>
    <property type="molecule type" value="Genomic_DNA"/>
</dbReference>
<keyword evidence="4" id="KW-0813">Transport</keyword>
<name>A0A445IF42_GLYSO</name>
<dbReference type="GO" id="GO:0000184">
    <property type="term" value="P:nuclear-transcribed mRNA catabolic process, nonsense-mediated decay"/>
    <property type="evidence" value="ECO:0007669"/>
    <property type="project" value="UniProtKB-KW"/>
</dbReference>
<proteinExistence type="inferred from homology"/>
<evidence type="ECO:0000256" key="12">
    <source>
        <dbReference type="ARBA" id="ARBA00023242"/>
    </source>
</evidence>
<sequence length="581" mass="62304">MATTTEEGVEYESDPEEATRSLAMRRRREASDDEEGDADADGRDSATADRRITHSDDSDGEGGVADYDDEEELEEEEEEEEEEEGEERVGLEHEHEHEGGANGTVVKDSDDADVKAPLEESGNGNEEEKKENEPFAVPTAGAFYMHDDRFRDNAGARHRRMRGGRRLWESKDDRKWGHDKFEEITLQERHYKEGRRPSKGNFRGRGGKTRGVDHSGRYVRGSRKGYDNRGNQTQAPKSVVRGRGPQRYEPTNKNNDSASQVQNKQPGKQPEKASHASLGKTFAPVSNSKSDPVPAKKQVFASNLNYASPPFYPSSSSNKDISVAPKGDVQTGGTGRIVRPGVVDEGFLVQQNNVLLRGKNVVDHVSMEKLYIDGPGTPSVGKAFNNMHIPLPGSSGVNPSQSAHPRGHGRSGAVPVQMNYPPVTSHNQPSKIDPTQLPAIQRTAPGRTSPSLQAPAPQVGNRPGSGSQASSPPKTSSAISSLDSGEIDAASDSDKLKGALVGKGRGAPQGSGRGSFVYGGAMGTAGNISGTHGDHNFPTFLPVMQFGGQHPGGIGVPAVGMAFPGYVGQPQLGLGNSEMTW</sequence>
<accession>A0A445IF42</accession>
<feature type="region of interest" description="Disordered" evidence="13">
    <location>
        <begin position="386"/>
        <end position="491"/>
    </location>
</feature>
<evidence type="ECO:0000256" key="1">
    <source>
        <dbReference type="ARBA" id="ARBA00004123"/>
    </source>
</evidence>
<feature type="compositionally biased region" description="Acidic residues" evidence="13">
    <location>
        <begin position="7"/>
        <end position="16"/>
    </location>
</feature>